<dbReference type="EMBL" id="BMED01000001">
    <property type="protein sequence ID" value="GGC63602.1"/>
    <property type="molecule type" value="Genomic_DNA"/>
</dbReference>
<dbReference type="AlphaFoldDB" id="A0A916XCK5"/>
<evidence type="ECO:0000256" key="1">
    <source>
        <dbReference type="SAM" id="MobiDB-lite"/>
    </source>
</evidence>
<feature type="signal peptide" evidence="2">
    <location>
        <begin position="1"/>
        <end position="21"/>
    </location>
</feature>
<proteinExistence type="predicted"/>
<feature type="domain" description="DUF4124" evidence="3">
    <location>
        <begin position="12"/>
        <end position="62"/>
    </location>
</feature>
<evidence type="ECO:0000313" key="4">
    <source>
        <dbReference type="EMBL" id="GGC63602.1"/>
    </source>
</evidence>
<organism evidence="4 5">
    <name type="scientific">Undibacterium terreum</name>
    <dbReference type="NCBI Taxonomy" id="1224302"/>
    <lineage>
        <taxon>Bacteria</taxon>
        <taxon>Pseudomonadati</taxon>
        <taxon>Pseudomonadota</taxon>
        <taxon>Betaproteobacteria</taxon>
        <taxon>Burkholderiales</taxon>
        <taxon>Oxalobacteraceae</taxon>
        <taxon>Undibacterium</taxon>
    </lineage>
</organism>
<dbReference type="Proteomes" id="UP000637423">
    <property type="component" value="Unassembled WGS sequence"/>
</dbReference>
<reference evidence="4" key="1">
    <citation type="journal article" date="2014" name="Int. J. Syst. Evol. Microbiol.">
        <title>Complete genome sequence of Corynebacterium casei LMG S-19264T (=DSM 44701T), isolated from a smear-ripened cheese.</title>
        <authorList>
            <consortium name="US DOE Joint Genome Institute (JGI-PGF)"/>
            <person name="Walter F."/>
            <person name="Albersmeier A."/>
            <person name="Kalinowski J."/>
            <person name="Ruckert C."/>
        </authorList>
    </citation>
    <scope>NUCLEOTIDE SEQUENCE</scope>
    <source>
        <strain evidence="4">CGMCC 1.10998</strain>
    </source>
</reference>
<dbReference type="RefSeq" id="WP_188564684.1">
    <property type="nucleotide sequence ID" value="NZ_BMED01000001.1"/>
</dbReference>
<evidence type="ECO:0000313" key="5">
    <source>
        <dbReference type="Proteomes" id="UP000637423"/>
    </source>
</evidence>
<feature type="compositionally biased region" description="Basic and acidic residues" evidence="1">
    <location>
        <begin position="62"/>
        <end position="87"/>
    </location>
</feature>
<feature type="region of interest" description="Disordered" evidence="1">
    <location>
        <begin position="133"/>
        <end position="167"/>
    </location>
</feature>
<sequence length="167" mass="18900">MRRPYRFLFVPLVFLPGLAFAQVYKCTDQSGTVSYSGAPCAKSVKSQQLTKIETPAPSDSPPVERDWEKENQEFKQRQLERNAKESAQRGSWNPAYSRDAMANQKKQSDKNIIAACEANRGVHCSNPNVIARIRSENTPLTKSQQQQAVAERRARERDEAFNRAAAR</sequence>
<feature type="compositionally biased region" description="Basic and acidic residues" evidence="1">
    <location>
        <begin position="150"/>
        <end position="161"/>
    </location>
</feature>
<dbReference type="InterPro" id="IPR025392">
    <property type="entry name" value="DUF4124"/>
</dbReference>
<keyword evidence="5" id="KW-1185">Reference proteome</keyword>
<feature type="chain" id="PRO_5037846580" description="DUF4124 domain-containing protein" evidence="2">
    <location>
        <begin position="22"/>
        <end position="167"/>
    </location>
</feature>
<dbReference type="Pfam" id="PF13511">
    <property type="entry name" value="DUF4124"/>
    <property type="match status" value="1"/>
</dbReference>
<evidence type="ECO:0000259" key="3">
    <source>
        <dbReference type="Pfam" id="PF13511"/>
    </source>
</evidence>
<gene>
    <name evidence="4" type="ORF">GCM10011396_08210</name>
</gene>
<feature type="region of interest" description="Disordered" evidence="1">
    <location>
        <begin position="53"/>
        <end position="107"/>
    </location>
</feature>
<evidence type="ECO:0000256" key="2">
    <source>
        <dbReference type="SAM" id="SignalP"/>
    </source>
</evidence>
<comment type="caution">
    <text evidence="4">The sequence shown here is derived from an EMBL/GenBank/DDBJ whole genome shotgun (WGS) entry which is preliminary data.</text>
</comment>
<reference evidence="4" key="2">
    <citation type="submission" date="2020-09" db="EMBL/GenBank/DDBJ databases">
        <authorList>
            <person name="Sun Q."/>
            <person name="Zhou Y."/>
        </authorList>
    </citation>
    <scope>NUCLEOTIDE SEQUENCE</scope>
    <source>
        <strain evidence="4">CGMCC 1.10998</strain>
    </source>
</reference>
<protein>
    <recommendedName>
        <fullName evidence="3">DUF4124 domain-containing protein</fullName>
    </recommendedName>
</protein>
<accession>A0A916XCK5</accession>
<name>A0A916XCK5_9BURK</name>
<keyword evidence="2" id="KW-0732">Signal</keyword>